<keyword evidence="2" id="KW-1185">Reference proteome</keyword>
<comment type="caution">
    <text evidence="1">The sequence shown here is derived from an EMBL/GenBank/DDBJ whole genome shotgun (WGS) entry which is preliminary data.</text>
</comment>
<protein>
    <submittedName>
        <fullName evidence="1">Uncharacterized protein</fullName>
    </submittedName>
</protein>
<gene>
    <name evidence="1" type="ORF">H6P81_014075</name>
</gene>
<sequence>MASIVLAGFRRLWQHFSCKSDDLKASKELVGSLSIPHQTKEFVFAIRDPDSKAVIYILAAQNLSEQSAIDAEYLIEAVRPDAVVVQVDPYTVSEFQETNKSRVEELSTVPTSSLGVLKGCFLNKINKETYENLAGSQILQAIFGVSSYGHLLSAKWAANQVNSQFLLLESPLGDASGDQNNDSSPGSAFSSLFMHPSSLVPVNVSSVPAAKRFFRIDNLQGHMIRSLTSAMDLSIPKLSPTGNTQASLSGTANCLPPRHYEAPSFAQTIYPLLEDLHNIFIDLPTIRKALLYAQKILVDVGEGGTVDAAVLSEVHAFRIAVEGLRIAFNNDAQDPRNCYKSTGVEFSNLPSEEKSLALLALALKRQTKNFSTVVAIVDASCMSGIRKYWNSSLPEEIGNLAENCCIHEDREKDAGNSDKKSSLAKKSAVTVGASATAVFGASCLTKLVPVSTFLKVVTYQVPASLKLGLIHTQRTLAIALCKILSPSKFLAPGLAGSGSKASALKVAVSSEKIRAVAHSVIASAEKTSFQAMRTTFYEIMRRRGRTVGAKPWALFGCSVASCSGLLYYGDGIECAAMSVPSAPTIACIGRGLQSLHEASQAVRTVDGEKVQQSIKSLMYKLKKMNFN</sequence>
<evidence type="ECO:0000313" key="2">
    <source>
        <dbReference type="Proteomes" id="UP000825729"/>
    </source>
</evidence>
<dbReference type="AlphaFoldDB" id="A0AAV7EJS4"/>
<dbReference type="PANTHER" id="PTHR36020:SF1">
    <property type="entry name" value="TRANSMEMBRANE PROTEIN"/>
    <property type="match status" value="1"/>
</dbReference>
<name>A0AAV7EJS4_ARIFI</name>
<proteinExistence type="predicted"/>
<dbReference type="Proteomes" id="UP000825729">
    <property type="component" value="Unassembled WGS sequence"/>
</dbReference>
<evidence type="ECO:0000313" key="1">
    <source>
        <dbReference type="EMBL" id="KAG9447947.1"/>
    </source>
</evidence>
<organism evidence="1 2">
    <name type="scientific">Aristolochia fimbriata</name>
    <name type="common">White veined hardy Dutchman's pipe vine</name>
    <dbReference type="NCBI Taxonomy" id="158543"/>
    <lineage>
        <taxon>Eukaryota</taxon>
        <taxon>Viridiplantae</taxon>
        <taxon>Streptophyta</taxon>
        <taxon>Embryophyta</taxon>
        <taxon>Tracheophyta</taxon>
        <taxon>Spermatophyta</taxon>
        <taxon>Magnoliopsida</taxon>
        <taxon>Magnoliidae</taxon>
        <taxon>Piperales</taxon>
        <taxon>Aristolochiaceae</taxon>
        <taxon>Aristolochia</taxon>
    </lineage>
</organism>
<accession>A0AAV7EJS4</accession>
<dbReference type="PANTHER" id="PTHR36020">
    <property type="entry name" value="TRANSMEMBRANE PROTEIN"/>
    <property type="match status" value="1"/>
</dbReference>
<reference evidence="1 2" key="1">
    <citation type="submission" date="2021-07" db="EMBL/GenBank/DDBJ databases">
        <title>The Aristolochia fimbriata genome: insights into angiosperm evolution, floral development and chemical biosynthesis.</title>
        <authorList>
            <person name="Jiao Y."/>
        </authorList>
    </citation>
    <scope>NUCLEOTIDE SEQUENCE [LARGE SCALE GENOMIC DNA]</scope>
    <source>
        <strain evidence="1">IBCAS-2021</strain>
        <tissue evidence="1">Leaf</tissue>
    </source>
</reference>
<dbReference type="EMBL" id="JAINDJ010000005">
    <property type="protein sequence ID" value="KAG9447947.1"/>
    <property type="molecule type" value="Genomic_DNA"/>
</dbReference>